<protein>
    <submittedName>
        <fullName evidence="1">HAD-IIB family hydrolase</fullName>
    </submittedName>
</protein>
<comment type="caution">
    <text evidence="1">The sequence shown here is derived from an EMBL/GenBank/DDBJ whole genome shotgun (WGS) entry which is preliminary data.</text>
</comment>
<dbReference type="InterPro" id="IPR006379">
    <property type="entry name" value="HAD-SF_hydro_IIB"/>
</dbReference>
<sequence>MELVVFDLDGTLLNHNQQISKYTLETLHKLGERHIAYTVATGRTLHAAKPCLSGHSFRLPHVYKNGVIIWDPGTSVYRHPNFLTASEIQAVLEAFAKVHLTPFVFTLEPDNQHAVYHSAILDEHGATLVKSLAETRQLPVYPLDKLNPRSSITNISALGPEKAIRRISEALDEEDHLVAYLGDVKNAPGRFWLDIHHSAASKGSALSILKEELGFERIICFGDGDNDISMFSLADESYAPSNATDEIKRLATATIGHHNDDGIARFLCERFNL</sequence>
<accession>A0A7Y3TYB0</accession>
<keyword evidence="1" id="KW-0378">Hydrolase</keyword>
<dbReference type="PANTHER" id="PTHR10000">
    <property type="entry name" value="PHOSPHOSERINE PHOSPHATASE"/>
    <property type="match status" value="1"/>
</dbReference>
<reference evidence="1 2" key="2">
    <citation type="submission" date="2020-06" db="EMBL/GenBank/DDBJ databases">
        <title>Halomonas songnenensis sp. nov., a moderately halophilic bacterium isolated from saline and alkaline soils.</title>
        <authorList>
            <person name="Jiang J."/>
            <person name="Pan Y."/>
        </authorList>
    </citation>
    <scope>NUCLEOTIDE SEQUENCE [LARGE SCALE GENOMIC DNA]</scope>
    <source>
        <strain evidence="1 2">TBZ9</strain>
    </source>
</reference>
<dbReference type="Proteomes" id="UP000588806">
    <property type="component" value="Unassembled WGS sequence"/>
</dbReference>
<reference evidence="1 2" key="1">
    <citation type="submission" date="2020-05" db="EMBL/GenBank/DDBJ databases">
        <authorList>
            <person name="Ruan W."/>
            <person name="Jeon C.O."/>
            <person name="Chun B.H."/>
        </authorList>
    </citation>
    <scope>NUCLEOTIDE SEQUENCE [LARGE SCALE GENOMIC DNA]</scope>
    <source>
        <strain evidence="1 2">TBZ9</strain>
    </source>
</reference>
<dbReference type="Gene3D" id="3.40.50.1000">
    <property type="entry name" value="HAD superfamily/HAD-like"/>
    <property type="match status" value="1"/>
</dbReference>
<dbReference type="GO" id="GO:0016791">
    <property type="term" value="F:phosphatase activity"/>
    <property type="evidence" value="ECO:0007669"/>
    <property type="project" value="TreeGrafter"/>
</dbReference>
<dbReference type="PROSITE" id="PS01229">
    <property type="entry name" value="COF_2"/>
    <property type="match status" value="1"/>
</dbReference>
<dbReference type="AlphaFoldDB" id="A0A7Y3TYB0"/>
<name>A0A7Y3TYB0_9GAMM</name>
<dbReference type="Gene3D" id="3.30.1240.10">
    <property type="match status" value="1"/>
</dbReference>
<proteinExistence type="predicted"/>
<dbReference type="SUPFAM" id="SSF56784">
    <property type="entry name" value="HAD-like"/>
    <property type="match status" value="1"/>
</dbReference>
<dbReference type="EMBL" id="JABFHI010000005">
    <property type="protein sequence ID" value="NOG32477.1"/>
    <property type="molecule type" value="Genomic_DNA"/>
</dbReference>
<dbReference type="RefSeq" id="WP_171702937.1">
    <property type="nucleotide sequence ID" value="NZ_JABFHI010000005.1"/>
</dbReference>
<dbReference type="InterPro" id="IPR036412">
    <property type="entry name" value="HAD-like_sf"/>
</dbReference>
<dbReference type="PANTHER" id="PTHR10000:SF8">
    <property type="entry name" value="HAD SUPERFAMILY HYDROLASE-LIKE, TYPE 3"/>
    <property type="match status" value="1"/>
</dbReference>
<dbReference type="GO" id="GO:0000287">
    <property type="term" value="F:magnesium ion binding"/>
    <property type="evidence" value="ECO:0007669"/>
    <property type="project" value="TreeGrafter"/>
</dbReference>
<dbReference type="GO" id="GO:0005829">
    <property type="term" value="C:cytosol"/>
    <property type="evidence" value="ECO:0007669"/>
    <property type="project" value="TreeGrafter"/>
</dbReference>
<organism evidence="1 2">
    <name type="scientific">Vreelandella azerica</name>
    <dbReference type="NCBI Taxonomy" id="2732867"/>
    <lineage>
        <taxon>Bacteria</taxon>
        <taxon>Pseudomonadati</taxon>
        <taxon>Pseudomonadota</taxon>
        <taxon>Gammaproteobacteria</taxon>
        <taxon>Oceanospirillales</taxon>
        <taxon>Halomonadaceae</taxon>
        <taxon>Vreelandella</taxon>
    </lineage>
</organism>
<evidence type="ECO:0000313" key="2">
    <source>
        <dbReference type="Proteomes" id="UP000588806"/>
    </source>
</evidence>
<gene>
    <name evidence="1" type="ORF">HLB35_13235</name>
</gene>
<dbReference type="NCBIfam" id="TIGR01484">
    <property type="entry name" value="HAD-SF-IIB"/>
    <property type="match status" value="1"/>
</dbReference>
<keyword evidence="2" id="KW-1185">Reference proteome</keyword>
<dbReference type="InterPro" id="IPR023214">
    <property type="entry name" value="HAD_sf"/>
</dbReference>
<dbReference type="PROSITE" id="PS01228">
    <property type="entry name" value="COF_1"/>
    <property type="match status" value="1"/>
</dbReference>
<evidence type="ECO:0000313" key="1">
    <source>
        <dbReference type="EMBL" id="NOG32477.1"/>
    </source>
</evidence>
<dbReference type="Pfam" id="PF08282">
    <property type="entry name" value="Hydrolase_3"/>
    <property type="match status" value="1"/>
</dbReference>